<dbReference type="InterPro" id="IPR010623">
    <property type="entry name" value="IcmF_C"/>
</dbReference>
<name>A0AAN1WG25_9GAMM</name>
<gene>
    <name evidence="6" type="ORF">MARGE09_P1075</name>
</gene>
<dbReference type="KEGG" id="marq:MARGE09_P1075"/>
<evidence type="ECO:0000259" key="4">
    <source>
        <dbReference type="Pfam" id="PF14331"/>
    </source>
</evidence>
<protein>
    <submittedName>
        <fullName evidence="6">Type VI secretion system protein ImpL</fullName>
    </submittedName>
</protein>
<dbReference type="NCBIfam" id="TIGR03348">
    <property type="entry name" value="VI_IcmF"/>
    <property type="match status" value="1"/>
</dbReference>
<dbReference type="Pfam" id="PF14331">
    <property type="entry name" value="IcmF-related_N"/>
    <property type="match status" value="1"/>
</dbReference>
<sequence>MKSFFKFITNKWVIGIIGLIAFSFFIWLVGDFVKFGEDNASLSSTHRIIIIVLAWIIWLTWMISRALFERSQNKQLFNSIEQQADDDGLSASDEKSMMEADELNGRFQDALQKLQVSRSSFFGNTRSLYQLPWYIIIGPPGSGKTTALVNSGLEFPLADATGEHKLKGVGGTRNCDWWFTNEAILIDTAGRYTTQDSHKVVDQSSWTTFLDLLKKFRNRRPINGILLTVSLQDLLLSTPEQRQLQAKTLRTRIDEIQNHLGIRAPVYMMLTKADLIAGFSEFFAGLSKSERNQVWGMTLSLTAEQPASMFRHEFSLLIKRLNQRVLSLVNNERIVARKSRIQNFPQRMAELSEPLHEFIYQTFSANRFGTTPLLRGVYLSSGTQEGMPIDRMMAHMNSAFNVKTSASAQENTGKSFFVYTLFKDVIFPESELVGSNVRVERFIKWGRRGAIAAIFAAIVGSITVWTTAVGQNKSLLNTVDAAVKEHDQAEKNAGQGIEQLLAALNPLRKASNVYNQSEQSYLTGLGLYSDGVDEAADALYQTKLNTLLLPYFAKLLTRELRTIPADDARLLSTLKTYLMLFNPEHQDNEHIIAFAQDYAISHLPATDEQLLQWLEHLKQLLTEPLSTELTMDELTVAKARQKALQIPPALRLYDAIKTTPQFSQPVDLYRQIGGDTYLLFGISNQSPLFKMPAAFMKSGFDKIDLSTESPLADGYFNQHWIWGAEQQSLSEKQKLEVAEQLERLYLTDYASQWQTLMNGLSFNEATNLNQLSDQLYELSNPASSPLKAIIEITSENTKFTNIIDGVQDENVRVGMVGAKPKVSIAQVARSAKSKVAGAWNDKQQRNLVEKQFTEIHALTVKSERAPAPLDDYLAVIGELNEYLLGISASPDPDEAAFNAVQKRFMGQSDDPIRKLQLKAKHAPRPLSGWLNNLSRNSWQLLVGYSKRHLDRAWRYQVVPECQKTIDNRFPFTPSSSLDTHAMAFNDFFGNSGSLQMFFDQYLTDLIDQRRWTLKTVDGMTFPISSSTLRQLERVQSIRKAFFSGGDVASAQLQVTPSKLSSNVRLFTLEIGGTPMSYSHGPRTPKNIRWTLGETTRARILFEDLDEAIHQMQYDGDWAWYRLIADMKNSPSGRIGARKITFKQNGHEATYQFVSNSGEDPLDMTLFTRFKCPESL</sequence>
<feature type="domain" description="IcmF-related" evidence="3">
    <location>
        <begin position="501"/>
        <end position="797"/>
    </location>
</feature>
<dbReference type="InterPro" id="IPR017731">
    <property type="entry name" value="TssM1-like"/>
</dbReference>
<dbReference type="SUPFAM" id="SSF52540">
    <property type="entry name" value="P-loop containing nucleoside triphosphate hydrolases"/>
    <property type="match status" value="1"/>
</dbReference>
<evidence type="ECO:0000259" key="2">
    <source>
        <dbReference type="Pfam" id="PF06744"/>
    </source>
</evidence>
<dbReference type="Pfam" id="PF06761">
    <property type="entry name" value="IcmF-related"/>
    <property type="match status" value="1"/>
</dbReference>
<reference evidence="6 7" key="1">
    <citation type="journal article" date="2022" name="IScience">
        <title>An ultrasensitive nanofiber-based assay for enzymatic hydrolysis and deep-sea microbial degradation of cellulose.</title>
        <authorList>
            <person name="Tsudome M."/>
            <person name="Tachioka M."/>
            <person name="Miyazaki M."/>
            <person name="Uchimura K."/>
            <person name="Tsuda M."/>
            <person name="Takaki Y."/>
            <person name="Deguchi S."/>
        </authorList>
    </citation>
    <scope>NUCLEOTIDE SEQUENCE [LARGE SCALE GENOMIC DNA]</scope>
    <source>
        <strain evidence="6 7">GE09</strain>
    </source>
</reference>
<dbReference type="Proteomes" id="UP001320119">
    <property type="component" value="Chromosome"/>
</dbReference>
<evidence type="ECO:0000256" key="1">
    <source>
        <dbReference type="SAM" id="Phobius"/>
    </source>
</evidence>
<feature type="domain" description="Type VI secretion system IcmF C-terminal" evidence="2">
    <location>
        <begin position="1053"/>
        <end position="1156"/>
    </location>
</feature>
<proteinExistence type="predicted"/>
<dbReference type="RefSeq" id="WP_236986357.1">
    <property type="nucleotide sequence ID" value="NZ_AP023086.1"/>
</dbReference>
<dbReference type="Pfam" id="PF06744">
    <property type="entry name" value="IcmF_C"/>
    <property type="match status" value="1"/>
</dbReference>
<feature type="transmembrane region" description="Helical" evidence="1">
    <location>
        <begin position="48"/>
        <end position="68"/>
    </location>
</feature>
<feature type="domain" description="Type VI secretion system component TssM1 N-terminal" evidence="4">
    <location>
        <begin position="201"/>
        <end position="453"/>
    </location>
</feature>
<dbReference type="InterPro" id="IPR053156">
    <property type="entry name" value="T6SS_TssM-like"/>
</dbReference>
<keyword evidence="1" id="KW-0812">Transmembrane</keyword>
<accession>A0AAN1WG25</accession>
<keyword evidence="7" id="KW-1185">Reference proteome</keyword>
<dbReference type="EMBL" id="AP023086">
    <property type="protein sequence ID" value="BCD96875.1"/>
    <property type="molecule type" value="Genomic_DNA"/>
</dbReference>
<dbReference type="AlphaFoldDB" id="A0AAN1WG25"/>
<keyword evidence="1" id="KW-1133">Transmembrane helix</keyword>
<feature type="domain" description="Type VI secretion system component TssM1 helical" evidence="5">
    <location>
        <begin position="948"/>
        <end position="1046"/>
    </location>
</feature>
<dbReference type="InterPro" id="IPR027417">
    <property type="entry name" value="P-loop_NTPase"/>
</dbReference>
<feature type="transmembrane region" description="Helical" evidence="1">
    <location>
        <begin position="450"/>
        <end position="468"/>
    </location>
</feature>
<feature type="transmembrane region" description="Helical" evidence="1">
    <location>
        <begin position="12"/>
        <end position="28"/>
    </location>
</feature>
<dbReference type="PANTHER" id="PTHR36153">
    <property type="entry name" value="INNER MEMBRANE PROTEIN-RELATED"/>
    <property type="match status" value="1"/>
</dbReference>
<evidence type="ECO:0000259" key="3">
    <source>
        <dbReference type="Pfam" id="PF06761"/>
    </source>
</evidence>
<dbReference type="InterPro" id="IPR048677">
    <property type="entry name" value="TssM1_hel"/>
</dbReference>
<dbReference type="InterPro" id="IPR009612">
    <property type="entry name" value="IcmF-rel"/>
</dbReference>
<evidence type="ECO:0000313" key="7">
    <source>
        <dbReference type="Proteomes" id="UP001320119"/>
    </source>
</evidence>
<dbReference type="PANTHER" id="PTHR36153:SF1">
    <property type="entry name" value="TYPE VI SECRETION SYSTEM COMPONENT TSSM1"/>
    <property type="match status" value="1"/>
</dbReference>
<evidence type="ECO:0000313" key="6">
    <source>
        <dbReference type="EMBL" id="BCD96875.1"/>
    </source>
</evidence>
<organism evidence="6 7">
    <name type="scientific">Marinagarivorans cellulosilyticus</name>
    <dbReference type="NCBI Taxonomy" id="2721545"/>
    <lineage>
        <taxon>Bacteria</taxon>
        <taxon>Pseudomonadati</taxon>
        <taxon>Pseudomonadota</taxon>
        <taxon>Gammaproteobacteria</taxon>
        <taxon>Cellvibrionales</taxon>
        <taxon>Cellvibrionaceae</taxon>
        <taxon>Marinagarivorans</taxon>
    </lineage>
</organism>
<evidence type="ECO:0000259" key="5">
    <source>
        <dbReference type="Pfam" id="PF21070"/>
    </source>
</evidence>
<keyword evidence="1" id="KW-0472">Membrane</keyword>
<dbReference type="InterPro" id="IPR025743">
    <property type="entry name" value="TssM1_N"/>
</dbReference>
<dbReference type="Pfam" id="PF21070">
    <property type="entry name" value="IcmF_helical"/>
    <property type="match status" value="1"/>
</dbReference>